<gene>
    <name evidence="1" type="ORF">OV079_14515</name>
</gene>
<dbReference type="AlphaFoldDB" id="A0A9X3EMH3"/>
<dbReference type="RefSeq" id="WP_267769094.1">
    <property type="nucleotide sequence ID" value="NZ_JAPNKE010000002.1"/>
</dbReference>
<evidence type="ECO:0000313" key="2">
    <source>
        <dbReference type="Proteomes" id="UP001150924"/>
    </source>
</evidence>
<keyword evidence="2" id="KW-1185">Reference proteome</keyword>
<reference evidence="1" key="1">
    <citation type="submission" date="2022-11" db="EMBL/GenBank/DDBJ databases">
        <title>Minimal conservation of predation-associated metabolite biosynthetic gene clusters underscores biosynthetic potential of Myxococcota including descriptions for ten novel species: Archangium lansinium sp. nov., Myxococcus landrumus sp. nov., Nannocystis bai.</title>
        <authorList>
            <person name="Ahearne A."/>
            <person name="Stevens C."/>
            <person name="Phillips K."/>
        </authorList>
    </citation>
    <scope>NUCLEOTIDE SEQUENCE</scope>
    <source>
        <strain evidence="1">Na p29</strain>
    </source>
</reference>
<name>A0A9X3EMH3_9BACT</name>
<dbReference type="EMBL" id="JAPNKE010000002">
    <property type="protein sequence ID" value="MCY1006743.1"/>
    <property type="molecule type" value="Genomic_DNA"/>
</dbReference>
<evidence type="ECO:0000313" key="1">
    <source>
        <dbReference type="EMBL" id="MCY1006743.1"/>
    </source>
</evidence>
<protein>
    <recommendedName>
        <fullName evidence="3">Pentapeptide repeat-containing protein</fullName>
    </recommendedName>
</protein>
<evidence type="ECO:0008006" key="3">
    <source>
        <dbReference type="Google" id="ProtNLM"/>
    </source>
</evidence>
<comment type="caution">
    <text evidence="1">The sequence shown here is derived from an EMBL/GenBank/DDBJ whole genome shotgun (WGS) entry which is preliminary data.</text>
</comment>
<organism evidence="1 2">
    <name type="scientific">Nannocystis pusilla</name>
    <dbReference type="NCBI Taxonomy" id="889268"/>
    <lineage>
        <taxon>Bacteria</taxon>
        <taxon>Pseudomonadati</taxon>
        <taxon>Myxococcota</taxon>
        <taxon>Polyangia</taxon>
        <taxon>Nannocystales</taxon>
        <taxon>Nannocystaceae</taxon>
        <taxon>Nannocystis</taxon>
    </lineage>
</organism>
<proteinExistence type="predicted"/>
<sequence>MCKGLLTLPACPDMAVDAAMLWSSVVSKQCGNGCHLMNADLGGLNLKSAEVMKTNLVDKPAQMAQLDLVEPGCSPRAT</sequence>
<dbReference type="Proteomes" id="UP001150924">
    <property type="component" value="Unassembled WGS sequence"/>
</dbReference>
<accession>A0A9X3EMH3</accession>